<dbReference type="InterPro" id="IPR011961">
    <property type="entry name" value="RimM"/>
</dbReference>
<evidence type="ECO:0000256" key="5">
    <source>
        <dbReference type="HAMAP-Rule" id="MF_00014"/>
    </source>
</evidence>
<dbReference type="GO" id="GO:0006364">
    <property type="term" value="P:rRNA processing"/>
    <property type="evidence" value="ECO:0007669"/>
    <property type="project" value="UniProtKB-UniRule"/>
</dbReference>
<dbReference type="GO" id="GO:0005840">
    <property type="term" value="C:ribosome"/>
    <property type="evidence" value="ECO:0007669"/>
    <property type="project" value="InterPro"/>
</dbReference>
<comment type="domain">
    <text evidence="5">The PRC barrel domain binds ribosomal protein uS19.</text>
</comment>
<dbReference type="InterPro" id="IPR011033">
    <property type="entry name" value="PRC_barrel-like_sf"/>
</dbReference>
<protein>
    <recommendedName>
        <fullName evidence="5">Ribosome maturation factor RimM</fullName>
    </recommendedName>
</protein>
<evidence type="ECO:0000256" key="2">
    <source>
        <dbReference type="ARBA" id="ARBA00022517"/>
    </source>
</evidence>
<evidence type="ECO:0000313" key="8">
    <source>
        <dbReference type="EMBL" id="SEM99275.1"/>
    </source>
</evidence>
<comment type="function">
    <text evidence="5">An accessory protein needed during the final step in the assembly of 30S ribosomal subunit, possibly for assembly of the head region. Essential for efficient processing of 16S rRNA. May be needed both before and after RbfA during the maturation of 16S rRNA. It has affinity for free ribosomal 30S subunits but not for 70S ribosomes.</text>
</comment>
<dbReference type="InterPro" id="IPR009000">
    <property type="entry name" value="Transl_B-barrel_sf"/>
</dbReference>
<evidence type="ECO:0000256" key="4">
    <source>
        <dbReference type="ARBA" id="ARBA00023186"/>
    </source>
</evidence>
<comment type="subunit">
    <text evidence="5">Binds ribosomal protein uS19.</text>
</comment>
<evidence type="ECO:0000256" key="3">
    <source>
        <dbReference type="ARBA" id="ARBA00022552"/>
    </source>
</evidence>
<dbReference type="GO" id="GO:0005737">
    <property type="term" value="C:cytoplasm"/>
    <property type="evidence" value="ECO:0007669"/>
    <property type="project" value="UniProtKB-SubCell"/>
</dbReference>
<dbReference type="HAMAP" id="MF_00014">
    <property type="entry name" value="Ribosome_mat_RimM"/>
    <property type="match status" value="1"/>
</dbReference>
<keyword evidence="3 5" id="KW-0698">rRNA processing</keyword>
<evidence type="ECO:0000256" key="1">
    <source>
        <dbReference type="ARBA" id="ARBA00022490"/>
    </source>
</evidence>
<dbReference type="EMBL" id="FOCI01000007">
    <property type="protein sequence ID" value="SEM99275.1"/>
    <property type="molecule type" value="Genomic_DNA"/>
</dbReference>
<dbReference type="PANTHER" id="PTHR33692">
    <property type="entry name" value="RIBOSOME MATURATION FACTOR RIMM"/>
    <property type="match status" value="1"/>
</dbReference>
<keyword evidence="9" id="KW-1185">Reference proteome</keyword>
<dbReference type="InterPro" id="IPR056792">
    <property type="entry name" value="PRC_RimM"/>
</dbReference>
<feature type="domain" description="Ribosome maturation factor RimM PRC barrel" evidence="7">
    <location>
        <begin position="102"/>
        <end position="170"/>
    </location>
</feature>
<dbReference type="InterPro" id="IPR036976">
    <property type="entry name" value="RimM_N_sf"/>
</dbReference>
<dbReference type="AlphaFoldDB" id="A0A1H8CW69"/>
<comment type="similarity">
    <text evidence="5">Belongs to the RimM family.</text>
</comment>
<evidence type="ECO:0000259" key="7">
    <source>
        <dbReference type="Pfam" id="PF24986"/>
    </source>
</evidence>
<dbReference type="Pfam" id="PF01782">
    <property type="entry name" value="RimM"/>
    <property type="match status" value="1"/>
</dbReference>
<dbReference type="OrthoDB" id="9788191at2"/>
<evidence type="ECO:0000313" key="9">
    <source>
        <dbReference type="Proteomes" id="UP000199585"/>
    </source>
</evidence>
<organism evidence="8 9">
    <name type="scientific">Loktanella fryxellensis</name>
    <dbReference type="NCBI Taxonomy" id="245187"/>
    <lineage>
        <taxon>Bacteria</taxon>
        <taxon>Pseudomonadati</taxon>
        <taxon>Pseudomonadota</taxon>
        <taxon>Alphaproteobacteria</taxon>
        <taxon>Rhodobacterales</taxon>
        <taxon>Roseobacteraceae</taxon>
        <taxon>Loktanella</taxon>
    </lineage>
</organism>
<dbReference type="GO" id="GO:0042274">
    <property type="term" value="P:ribosomal small subunit biogenesis"/>
    <property type="evidence" value="ECO:0007669"/>
    <property type="project" value="UniProtKB-UniRule"/>
</dbReference>
<reference evidence="8 9" key="1">
    <citation type="submission" date="2016-10" db="EMBL/GenBank/DDBJ databases">
        <authorList>
            <person name="de Groot N.N."/>
        </authorList>
    </citation>
    <scope>NUCLEOTIDE SEQUENCE [LARGE SCALE GENOMIC DNA]</scope>
    <source>
        <strain evidence="8 9">DSM 16213</strain>
    </source>
</reference>
<keyword evidence="1 5" id="KW-0963">Cytoplasm</keyword>
<dbReference type="SUPFAM" id="SSF50447">
    <property type="entry name" value="Translation proteins"/>
    <property type="match status" value="1"/>
</dbReference>
<keyword evidence="4 5" id="KW-0143">Chaperone</keyword>
<keyword evidence="2 5" id="KW-0690">Ribosome biogenesis</keyword>
<dbReference type="Gene3D" id="2.40.30.60">
    <property type="entry name" value="RimM"/>
    <property type="match status" value="1"/>
</dbReference>
<comment type="subcellular location">
    <subcellularLocation>
        <location evidence="5">Cytoplasm</location>
    </subcellularLocation>
</comment>
<proteinExistence type="inferred from homology"/>
<dbReference type="RefSeq" id="WP_089901113.1">
    <property type="nucleotide sequence ID" value="NZ_FOCI01000007.1"/>
</dbReference>
<dbReference type="NCBIfam" id="TIGR02273">
    <property type="entry name" value="16S_RimM"/>
    <property type="match status" value="1"/>
</dbReference>
<dbReference type="InterPro" id="IPR002676">
    <property type="entry name" value="RimM_N"/>
</dbReference>
<accession>A0A1H8CW69</accession>
<dbReference type="PANTHER" id="PTHR33692:SF1">
    <property type="entry name" value="RIBOSOME MATURATION FACTOR RIMM"/>
    <property type="match status" value="1"/>
</dbReference>
<name>A0A1H8CW69_9RHOB</name>
<feature type="domain" description="RimM N-terminal" evidence="6">
    <location>
        <begin position="11"/>
        <end position="89"/>
    </location>
</feature>
<evidence type="ECO:0000259" key="6">
    <source>
        <dbReference type="Pfam" id="PF01782"/>
    </source>
</evidence>
<sequence length="174" mass="18201">MTNPTDPRVIVGRLSGSFGVRGEVRLKSFCADPAAIADYTPLTTEQGQVFGQVVLTGQIKGGFTARIDGIVTKEDADALTNVDLFAPRSALPATGDDEYYYADLEGLTVMDTGGAVLGRVVRVVDHGAGDLLDIAVPGQSETVLLPFTQALVPTVDLTTGRLIADPPDGLFPAP</sequence>
<dbReference type="SUPFAM" id="SSF50346">
    <property type="entry name" value="PRC-barrel domain"/>
    <property type="match status" value="1"/>
</dbReference>
<dbReference type="GO" id="GO:0043022">
    <property type="term" value="F:ribosome binding"/>
    <property type="evidence" value="ECO:0007669"/>
    <property type="project" value="InterPro"/>
</dbReference>
<dbReference type="Proteomes" id="UP000199585">
    <property type="component" value="Unassembled WGS sequence"/>
</dbReference>
<gene>
    <name evidence="5" type="primary">rimM</name>
    <name evidence="8" type="ORF">SAMN04488003_107133</name>
</gene>
<dbReference type="Pfam" id="PF24986">
    <property type="entry name" value="PRC_RimM"/>
    <property type="match status" value="1"/>
</dbReference>
<dbReference type="Gene3D" id="2.30.30.240">
    <property type="entry name" value="PRC-barrel domain"/>
    <property type="match status" value="1"/>
</dbReference>
<dbReference type="STRING" id="245187.SAMN04488003_107133"/>